<comment type="caution">
    <text evidence="2">The sequence shown here is derived from an EMBL/GenBank/DDBJ whole genome shotgun (WGS) entry which is preliminary data.</text>
</comment>
<reference evidence="2 3" key="1">
    <citation type="submission" date="2017-05" db="EMBL/GenBank/DDBJ databases">
        <title>The Genome Sequence of Enterococcus faecium 7H8_DIV0219.</title>
        <authorList>
            <consortium name="The Broad Institute Genomics Platform"/>
            <consortium name="The Broad Institute Genomic Center for Infectious Diseases"/>
            <person name="Earl A."/>
            <person name="Manson A."/>
            <person name="Schwartman J."/>
            <person name="Gilmore M."/>
            <person name="Abouelleil A."/>
            <person name="Cao P."/>
            <person name="Chapman S."/>
            <person name="Cusick C."/>
            <person name="Shea T."/>
            <person name="Young S."/>
            <person name="Neafsey D."/>
            <person name="Nusbaum C."/>
            <person name="Birren B."/>
        </authorList>
    </citation>
    <scope>NUCLEOTIDE SEQUENCE [LARGE SCALE GENOMIC DNA]</scope>
    <source>
        <strain evidence="2 3">7H8_DIV0219</strain>
    </source>
</reference>
<evidence type="ECO:0000313" key="2">
    <source>
        <dbReference type="EMBL" id="OTN92871.1"/>
    </source>
</evidence>
<evidence type="ECO:0000256" key="1">
    <source>
        <dbReference type="SAM" id="MobiDB-lite"/>
    </source>
</evidence>
<gene>
    <name evidence="2" type="ORF">A5810_002756</name>
</gene>
<feature type="compositionally biased region" description="Polar residues" evidence="1">
    <location>
        <begin position="24"/>
        <end position="46"/>
    </location>
</feature>
<sequence length="246" mass="26819">MNKRIFILLPLVLLFVGCEQKNTRQSTPHSTVIENTTAREATTDSKTNNESSATVKSSSESVSQTTNSSIVPSTTSSSTVLSTNSSETYASVSESTSPQVSNSTDLLSNYSDLEIEYARVWLAVMGTQYKQWLADPITGFELHVSKSPAGTPIDPYDQGSVAFPAETVTLSGNISFQGLVVYSSNHNGTITQYPVPSHWQHDETSDYPELVKEKTQKILDEASTVSIPTNTPEDIKQLIDVMVIDN</sequence>
<dbReference type="RefSeq" id="WP_086323810.1">
    <property type="nucleotide sequence ID" value="NZ_NGKW01000006.1"/>
</dbReference>
<organism evidence="2 3">
    <name type="scientific">Enterococcus faecium</name>
    <name type="common">Streptococcus faecium</name>
    <dbReference type="NCBI Taxonomy" id="1352"/>
    <lineage>
        <taxon>Bacteria</taxon>
        <taxon>Bacillati</taxon>
        <taxon>Bacillota</taxon>
        <taxon>Bacilli</taxon>
        <taxon>Lactobacillales</taxon>
        <taxon>Enterococcaceae</taxon>
        <taxon>Enterococcus</taxon>
    </lineage>
</organism>
<accession>A0A242BBS0</accession>
<protein>
    <recommendedName>
        <fullName evidence="4">Lipoprotein</fullName>
    </recommendedName>
</protein>
<dbReference type="Proteomes" id="UP000194885">
    <property type="component" value="Unassembled WGS sequence"/>
</dbReference>
<feature type="region of interest" description="Disordered" evidence="1">
    <location>
        <begin position="24"/>
        <end position="82"/>
    </location>
</feature>
<dbReference type="AlphaFoldDB" id="A0A242BBS0"/>
<evidence type="ECO:0000313" key="3">
    <source>
        <dbReference type="Proteomes" id="UP000194885"/>
    </source>
</evidence>
<dbReference type="PROSITE" id="PS51257">
    <property type="entry name" value="PROKAR_LIPOPROTEIN"/>
    <property type="match status" value="1"/>
</dbReference>
<name>A0A242BBS0_ENTFC</name>
<proteinExistence type="predicted"/>
<feature type="compositionally biased region" description="Low complexity" evidence="1">
    <location>
        <begin position="48"/>
        <end position="82"/>
    </location>
</feature>
<dbReference type="EMBL" id="NGKW01000006">
    <property type="protein sequence ID" value="OTN92871.1"/>
    <property type="molecule type" value="Genomic_DNA"/>
</dbReference>
<evidence type="ECO:0008006" key="4">
    <source>
        <dbReference type="Google" id="ProtNLM"/>
    </source>
</evidence>